<reference evidence="3" key="1">
    <citation type="submission" date="2020-07" db="EMBL/GenBank/DDBJ databases">
        <title>Genome sequence and genetic diversity analysis of an under-domesticated orphan crop, white fonio (Digitaria exilis).</title>
        <authorList>
            <person name="Bennetzen J.L."/>
            <person name="Chen S."/>
            <person name="Ma X."/>
            <person name="Wang X."/>
            <person name="Yssel A.E.J."/>
            <person name="Chaluvadi S.R."/>
            <person name="Johnson M."/>
            <person name="Gangashetty P."/>
            <person name="Hamidou F."/>
            <person name="Sanogo M.D."/>
            <person name="Zwaenepoel A."/>
            <person name="Wallace J."/>
            <person name="Van De Peer Y."/>
            <person name="Van Deynze A."/>
        </authorList>
    </citation>
    <scope>NUCLEOTIDE SEQUENCE</scope>
    <source>
        <tissue evidence="3">Leaves</tissue>
    </source>
</reference>
<accession>A0A835FBC1</accession>
<evidence type="ECO:0000256" key="1">
    <source>
        <dbReference type="SAM" id="MobiDB-lite"/>
    </source>
</evidence>
<keyword evidence="4" id="KW-1185">Reference proteome</keyword>
<evidence type="ECO:0000256" key="2">
    <source>
        <dbReference type="SAM" id="SignalP"/>
    </source>
</evidence>
<protein>
    <submittedName>
        <fullName evidence="3">Uncharacterized protein</fullName>
    </submittedName>
</protein>
<keyword evidence="2" id="KW-0732">Signal</keyword>
<evidence type="ECO:0000313" key="3">
    <source>
        <dbReference type="EMBL" id="KAF8734327.1"/>
    </source>
</evidence>
<feature type="region of interest" description="Disordered" evidence="1">
    <location>
        <begin position="115"/>
        <end position="152"/>
    </location>
</feature>
<dbReference type="EMBL" id="JACEFO010001595">
    <property type="protein sequence ID" value="KAF8734327.1"/>
    <property type="molecule type" value="Genomic_DNA"/>
</dbReference>
<feature type="compositionally biased region" description="Low complexity" evidence="1">
    <location>
        <begin position="67"/>
        <end position="78"/>
    </location>
</feature>
<dbReference type="Proteomes" id="UP000636709">
    <property type="component" value="Unassembled WGS sequence"/>
</dbReference>
<sequence>MATKGPAVSVYTPLISLLLLALALSSHFFQVTECARPSPAEEPRALAVPHLAPRDSTAGETRAQRPASAEAEGTAAASARDEVVRHPADGVVVVVSGNSGGAQMTMSPAPLEVLPRRFLSGSPPPVEGGADSASKSCHSNDPHIGCDPPSHS</sequence>
<comment type="caution">
    <text evidence="3">The sequence shown here is derived from an EMBL/GenBank/DDBJ whole genome shotgun (WGS) entry which is preliminary data.</text>
</comment>
<proteinExistence type="predicted"/>
<organism evidence="3 4">
    <name type="scientific">Digitaria exilis</name>
    <dbReference type="NCBI Taxonomy" id="1010633"/>
    <lineage>
        <taxon>Eukaryota</taxon>
        <taxon>Viridiplantae</taxon>
        <taxon>Streptophyta</taxon>
        <taxon>Embryophyta</taxon>
        <taxon>Tracheophyta</taxon>
        <taxon>Spermatophyta</taxon>
        <taxon>Magnoliopsida</taxon>
        <taxon>Liliopsida</taxon>
        <taxon>Poales</taxon>
        <taxon>Poaceae</taxon>
        <taxon>PACMAD clade</taxon>
        <taxon>Panicoideae</taxon>
        <taxon>Panicodae</taxon>
        <taxon>Paniceae</taxon>
        <taxon>Anthephorinae</taxon>
        <taxon>Digitaria</taxon>
    </lineage>
</organism>
<feature type="signal peptide" evidence="2">
    <location>
        <begin position="1"/>
        <end position="34"/>
    </location>
</feature>
<feature type="region of interest" description="Disordered" evidence="1">
    <location>
        <begin position="39"/>
        <end position="83"/>
    </location>
</feature>
<gene>
    <name evidence="3" type="ORF">HU200_014552</name>
</gene>
<dbReference type="AlphaFoldDB" id="A0A835FBC1"/>
<feature type="chain" id="PRO_5032322016" evidence="2">
    <location>
        <begin position="35"/>
        <end position="152"/>
    </location>
</feature>
<evidence type="ECO:0000313" key="4">
    <source>
        <dbReference type="Proteomes" id="UP000636709"/>
    </source>
</evidence>
<name>A0A835FBC1_9POAL</name>